<dbReference type="RefSeq" id="WP_093042887.1">
    <property type="nucleotide sequence ID" value="NZ_FNQR01000003.1"/>
</dbReference>
<feature type="binding site" evidence="9">
    <location>
        <position position="133"/>
    </location>
    <ligand>
        <name>Zn(2+)</name>
        <dbReference type="ChEBI" id="CHEBI:29105"/>
    </ligand>
</feature>
<sequence length="137" mass="16021">MNIEKAINKLKEKGYKRTKQRKRILEIFAEQDQGYIPAKTMLKEIQKDFPGVSYDTIYRNLYLLADEHVLESTELEGEKHFRFHCDTHGHHHHFICTACGKTKAVEFCPMDKIRQSLDGYAVDDHKFEIYGKCPGCL</sequence>
<evidence type="ECO:0000256" key="8">
    <source>
        <dbReference type="ARBA" id="ARBA00023163"/>
    </source>
</evidence>
<feature type="binding site" evidence="9">
    <location>
        <position position="136"/>
    </location>
    <ligand>
        <name>Zn(2+)</name>
        <dbReference type="ChEBI" id="CHEBI:29105"/>
    </ligand>
</feature>
<dbReference type="SUPFAM" id="SSF46785">
    <property type="entry name" value="Winged helix' DNA-binding domain"/>
    <property type="match status" value="1"/>
</dbReference>
<evidence type="ECO:0000256" key="7">
    <source>
        <dbReference type="ARBA" id="ARBA00023125"/>
    </source>
</evidence>
<dbReference type="Gene3D" id="1.10.10.10">
    <property type="entry name" value="Winged helix-like DNA-binding domain superfamily/Winged helix DNA-binding domain"/>
    <property type="match status" value="1"/>
</dbReference>
<keyword evidence="5 9" id="KW-0862">Zinc</keyword>
<evidence type="ECO:0000256" key="5">
    <source>
        <dbReference type="ARBA" id="ARBA00022833"/>
    </source>
</evidence>
<name>A0A1H3Z095_9BACI</name>
<dbReference type="Proteomes" id="UP000198584">
    <property type="component" value="Unassembled WGS sequence"/>
</dbReference>
<evidence type="ECO:0000256" key="2">
    <source>
        <dbReference type="ARBA" id="ARBA00007957"/>
    </source>
</evidence>
<accession>A0A1H3Z095</accession>
<evidence type="ECO:0000256" key="6">
    <source>
        <dbReference type="ARBA" id="ARBA00023015"/>
    </source>
</evidence>
<dbReference type="GO" id="GO:1900376">
    <property type="term" value="P:regulation of secondary metabolite biosynthetic process"/>
    <property type="evidence" value="ECO:0007669"/>
    <property type="project" value="TreeGrafter"/>
</dbReference>
<keyword evidence="7" id="KW-0238">DNA-binding</keyword>
<evidence type="ECO:0000256" key="10">
    <source>
        <dbReference type="PIRSR" id="PIRSR602481-2"/>
    </source>
</evidence>
<evidence type="ECO:0000256" key="4">
    <source>
        <dbReference type="ARBA" id="ARBA00022491"/>
    </source>
</evidence>
<dbReference type="OrthoDB" id="8659436at2"/>
<gene>
    <name evidence="11" type="ORF">SAMN05421743_10380</name>
</gene>
<dbReference type="InterPro" id="IPR036390">
    <property type="entry name" value="WH_DNA-bd_sf"/>
</dbReference>
<evidence type="ECO:0000256" key="3">
    <source>
        <dbReference type="ARBA" id="ARBA00022490"/>
    </source>
</evidence>
<dbReference type="GO" id="GO:0000976">
    <property type="term" value="F:transcription cis-regulatory region binding"/>
    <property type="evidence" value="ECO:0007669"/>
    <property type="project" value="TreeGrafter"/>
</dbReference>
<dbReference type="GO" id="GO:0005737">
    <property type="term" value="C:cytoplasm"/>
    <property type="evidence" value="ECO:0007669"/>
    <property type="project" value="UniProtKB-SubCell"/>
</dbReference>
<keyword evidence="12" id="KW-1185">Reference proteome</keyword>
<evidence type="ECO:0000256" key="9">
    <source>
        <dbReference type="PIRSR" id="PIRSR602481-1"/>
    </source>
</evidence>
<feature type="binding site" evidence="9">
    <location>
        <position position="99"/>
    </location>
    <ligand>
        <name>Zn(2+)</name>
        <dbReference type="ChEBI" id="CHEBI:29105"/>
    </ligand>
</feature>
<dbReference type="GO" id="GO:0045892">
    <property type="term" value="P:negative regulation of DNA-templated transcription"/>
    <property type="evidence" value="ECO:0007669"/>
    <property type="project" value="TreeGrafter"/>
</dbReference>
<keyword evidence="8" id="KW-0804">Transcription</keyword>
<organism evidence="11 12">
    <name type="scientific">Thalassobacillus cyri</name>
    <dbReference type="NCBI Taxonomy" id="571932"/>
    <lineage>
        <taxon>Bacteria</taxon>
        <taxon>Bacillati</taxon>
        <taxon>Bacillota</taxon>
        <taxon>Bacilli</taxon>
        <taxon>Bacillales</taxon>
        <taxon>Bacillaceae</taxon>
        <taxon>Thalassobacillus</taxon>
    </lineage>
</organism>
<feature type="binding site" evidence="9">
    <location>
        <position position="96"/>
    </location>
    <ligand>
        <name>Zn(2+)</name>
        <dbReference type="ChEBI" id="CHEBI:29105"/>
    </ligand>
</feature>
<keyword evidence="3" id="KW-0963">Cytoplasm</keyword>
<comment type="similarity">
    <text evidence="2">Belongs to the Fur family.</text>
</comment>
<dbReference type="STRING" id="571932.SAMN05421743_10380"/>
<dbReference type="GO" id="GO:0003700">
    <property type="term" value="F:DNA-binding transcription factor activity"/>
    <property type="evidence" value="ECO:0007669"/>
    <property type="project" value="InterPro"/>
</dbReference>
<comment type="cofactor">
    <cofactor evidence="10">
        <name>Mn(2+)</name>
        <dbReference type="ChEBI" id="CHEBI:29035"/>
    </cofactor>
    <cofactor evidence="10">
        <name>Fe(2+)</name>
        <dbReference type="ChEBI" id="CHEBI:29033"/>
    </cofactor>
    <text evidence="10">Binds 1 Mn(2+) or Fe(2+) ion per subunit.</text>
</comment>
<dbReference type="CDD" id="cd07153">
    <property type="entry name" value="Fur_like"/>
    <property type="match status" value="1"/>
</dbReference>
<dbReference type="InterPro" id="IPR002481">
    <property type="entry name" value="FUR"/>
</dbReference>
<keyword evidence="10" id="KW-0408">Iron</keyword>
<dbReference type="EMBL" id="FNQR01000003">
    <property type="protein sequence ID" value="SEA17116.1"/>
    <property type="molecule type" value="Genomic_DNA"/>
</dbReference>
<feature type="binding site" evidence="10">
    <location>
        <position position="90"/>
    </location>
    <ligand>
        <name>Fe cation</name>
        <dbReference type="ChEBI" id="CHEBI:24875"/>
    </ligand>
</feature>
<comment type="cofactor">
    <cofactor evidence="9">
        <name>Zn(2+)</name>
        <dbReference type="ChEBI" id="CHEBI:29105"/>
    </cofactor>
    <text evidence="9">Binds 1 zinc ion per subunit.</text>
</comment>
<evidence type="ECO:0000313" key="12">
    <source>
        <dbReference type="Proteomes" id="UP000198584"/>
    </source>
</evidence>
<dbReference type="InterPro" id="IPR043135">
    <property type="entry name" value="Fur_C"/>
</dbReference>
<dbReference type="Pfam" id="PF01475">
    <property type="entry name" value="FUR"/>
    <property type="match status" value="1"/>
</dbReference>
<dbReference type="Gene3D" id="3.30.1490.190">
    <property type="match status" value="1"/>
</dbReference>
<protein>
    <submittedName>
        <fullName evidence="11">Fur family transcriptional regulator, zinc uptake regulator</fullName>
    </submittedName>
</protein>
<reference evidence="11 12" key="1">
    <citation type="submission" date="2016-10" db="EMBL/GenBank/DDBJ databases">
        <authorList>
            <person name="de Groot N.N."/>
        </authorList>
    </citation>
    <scope>NUCLEOTIDE SEQUENCE [LARGE SCALE GENOMIC DNA]</scope>
    <source>
        <strain evidence="11 12">CCM7597</strain>
    </source>
</reference>
<keyword evidence="6" id="KW-0805">Transcription regulation</keyword>
<feature type="binding site" evidence="10">
    <location>
        <position position="125"/>
    </location>
    <ligand>
        <name>Fe cation</name>
        <dbReference type="ChEBI" id="CHEBI:24875"/>
    </ligand>
</feature>
<comment type="subcellular location">
    <subcellularLocation>
        <location evidence="1">Cytoplasm</location>
    </subcellularLocation>
</comment>
<dbReference type="GO" id="GO:0008270">
    <property type="term" value="F:zinc ion binding"/>
    <property type="evidence" value="ECO:0007669"/>
    <property type="project" value="TreeGrafter"/>
</dbReference>
<evidence type="ECO:0000313" key="11">
    <source>
        <dbReference type="EMBL" id="SEA17116.1"/>
    </source>
</evidence>
<keyword evidence="9" id="KW-0479">Metal-binding</keyword>
<dbReference type="PANTHER" id="PTHR33202">
    <property type="entry name" value="ZINC UPTAKE REGULATION PROTEIN"/>
    <property type="match status" value="1"/>
</dbReference>
<evidence type="ECO:0000256" key="1">
    <source>
        <dbReference type="ARBA" id="ARBA00004496"/>
    </source>
</evidence>
<dbReference type="PANTHER" id="PTHR33202:SF1">
    <property type="entry name" value="FERRIC UPTAKE REGULATION PROTEIN"/>
    <property type="match status" value="1"/>
</dbReference>
<keyword evidence="4" id="KW-0678">Repressor</keyword>
<dbReference type="InterPro" id="IPR036388">
    <property type="entry name" value="WH-like_DNA-bd_sf"/>
</dbReference>
<proteinExistence type="inferred from homology"/>
<dbReference type="AlphaFoldDB" id="A0A1H3Z095"/>